<dbReference type="KEGG" id="pkb:B4V02_16525"/>
<gene>
    <name evidence="1" type="ORF">B4V02_16525</name>
</gene>
<sequence length="63" mass="7085">MPYIQVDSNSIVFAISDSKTIPDSQNIFEVDSFDTSLFGKRRLADGTFEEVPRPEPSQETTTE</sequence>
<protein>
    <submittedName>
        <fullName evidence="1">Uncharacterized protein</fullName>
    </submittedName>
</protein>
<evidence type="ECO:0000313" key="2">
    <source>
        <dbReference type="Proteomes" id="UP000214666"/>
    </source>
</evidence>
<dbReference type="Proteomes" id="UP000214666">
    <property type="component" value="Chromosome"/>
</dbReference>
<name>A0A222WNU2_9BACL</name>
<evidence type="ECO:0000313" key="1">
    <source>
        <dbReference type="EMBL" id="ASR48187.1"/>
    </source>
</evidence>
<dbReference type="EMBL" id="CP020028">
    <property type="protein sequence ID" value="ASR48187.1"/>
    <property type="molecule type" value="Genomic_DNA"/>
</dbReference>
<accession>A0A222WNU2</accession>
<organism evidence="1 2">
    <name type="scientific">Paenibacillus kribbensis</name>
    <dbReference type="NCBI Taxonomy" id="172713"/>
    <lineage>
        <taxon>Bacteria</taxon>
        <taxon>Bacillati</taxon>
        <taxon>Bacillota</taxon>
        <taxon>Bacilli</taxon>
        <taxon>Bacillales</taxon>
        <taxon>Paenibacillaceae</taxon>
        <taxon>Paenibacillus</taxon>
    </lineage>
</organism>
<dbReference type="RefSeq" id="WP_094155619.1">
    <property type="nucleotide sequence ID" value="NZ_CP020028.1"/>
</dbReference>
<reference evidence="1 2" key="1">
    <citation type="submission" date="2017-03" db="EMBL/GenBank/DDBJ databases">
        <title>Complete genome sequence of Paenibacillus Kribbensis producing bioflocculants.</title>
        <authorList>
            <person name="Lee H.-G."/>
            <person name="Oh H.-M."/>
        </authorList>
    </citation>
    <scope>NUCLEOTIDE SEQUENCE [LARGE SCALE GENOMIC DNA]</scope>
    <source>
        <strain evidence="1 2">AM49</strain>
    </source>
</reference>
<dbReference type="AlphaFoldDB" id="A0A222WNU2"/>
<keyword evidence="2" id="KW-1185">Reference proteome</keyword>
<proteinExistence type="predicted"/>
<dbReference type="OrthoDB" id="9911916at2"/>